<evidence type="ECO:0000313" key="1">
    <source>
        <dbReference type="EMBL" id="KXW56991.1"/>
    </source>
</evidence>
<reference evidence="1 2" key="1">
    <citation type="submission" date="2016-01" db="EMBL/GenBank/DDBJ databases">
        <title>Genome sequence of the acidophilic iron oxidising Ferrovum strain Z-31.</title>
        <authorList>
            <person name="Poehlein A."/>
            <person name="Ullrich S.R."/>
            <person name="Schloemann M."/>
            <person name="Muehling M."/>
            <person name="Daniel R."/>
        </authorList>
    </citation>
    <scope>NUCLEOTIDE SEQUENCE [LARGE SCALE GENOMIC DNA]</scope>
    <source>
        <strain evidence="1 2">Z-31</strain>
    </source>
</reference>
<organism evidence="1 2">
    <name type="scientific">Ferrovum myxofaciens</name>
    <dbReference type="NCBI Taxonomy" id="416213"/>
    <lineage>
        <taxon>Bacteria</taxon>
        <taxon>Pseudomonadati</taxon>
        <taxon>Pseudomonadota</taxon>
        <taxon>Betaproteobacteria</taxon>
        <taxon>Ferrovales</taxon>
        <taxon>Ferrovaceae</taxon>
        <taxon>Ferrovum</taxon>
    </lineage>
</organism>
<dbReference type="Proteomes" id="UP000075653">
    <property type="component" value="Unassembled WGS sequence"/>
</dbReference>
<dbReference type="PATRIC" id="fig|1789004.3.peg.2678"/>
<sequence length="44" mass="4853">MIVIPRPRVGSLAVHNRVGAYADLRLAQRSQRSPQAPHEASKAF</sequence>
<name>A0A149VUT5_9PROT</name>
<accession>A0A149VUT5</accession>
<protein>
    <submittedName>
        <fullName evidence="1">Uncharacterized protein</fullName>
    </submittedName>
</protein>
<gene>
    <name evidence="1" type="ORF">FEMY_24890</name>
</gene>
<comment type="caution">
    <text evidence="1">The sequence shown here is derived from an EMBL/GenBank/DDBJ whole genome shotgun (WGS) entry which is preliminary data.</text>
</comment>
<proteinExistence type="predicted"/>
<dbReference type="EMBL" id="LRRD01000192">
    <property type="protein sequence ID" value="KXW56991.1"/>
    <property type="molecule type" value="Genomic_DNA"/>
</dbReference>
<evidence type="ECO:0000313" key="2">
    <source>
        <dbReference type="Proteomes" id="UP000075653"/>
    </source>
</evidence>
<dbReference type="AlphaFoldDB" id="A0A149VUT5"/>
<keyword evidence="2" id="KW-1185">Reference proteome</keyword>